<protein>
    <recommendedName>
        <fullName evidence="3">SMI1 / KNR4 family (SUKH-1)</fullName>
    </recommendedName>
</protein>
<dbReference type="Proteomes" id="UP000198984">
    <property type="component" value="Unassembled WGS sequence"/>
</dbReference>
<evidence type="ECO:0008006" key="3">
    <source>
        <dbReference type="Google" id="ProtNLM"/>
    </source>
</evidence>
<evidence type="ECO:0000313" key="2">
    <source>
        <dbReference type="Proteomes" id="UP000198984"/>
    </source>
</evidence>
<dbReference type="RefSeq" id="WP_089918332.1">
    <property type="nucleotide sequence ID" value="NZ_FOBB01000007.1"/>
</dbReference>
<gene>
    <name evidence="1" type="ORF">SAMN04488505_107259</name>
</gene>
<organism evidence="1 2">
    <name type="scientific">Chitinophaga rupis</name>
    <dbReference type="NCBI Taxonomy" id="573321"/>
    <lineage>
        <taxon>Bacteria</taxon>
        <taxon>Pseudomonadati</taxon>
        <taxon>Bacteroidota</taxon>
        <taxon>Chitinophagia</taxon>
        <taxon>Chitinophagales</taxon>
        <taxon>Chitinophagaceae</taxon>
        <taxon>Chitinophaga</taxon>
    </lineage>
</organism>
<dbReference type="EMBL" id="FOBB01000007">
    <property type="protein sequence ID" value="SEM99863.1"/>
    <property type="molecule type" value="Genomic_DNA"/>
</dbReference>
<dbReference type="STRING" id="573321.SAMN04488505_107259"/>
<accession>A0A1H8CXN5</accession>
<proteinExistence type="predicted"/>
<sequence length="239" mass="27396">MALNIPQLILQFIENHIETDTMLLPFHYPKKNEWEEFQSGFRYHGLSGKDLTSTKEGEWQPGWYVIALNEMDDPFFIDLNEEASGFPVYYALHGAGRWDAIALGFDIASFGRFLEQMEKAGKDKTACLQLVELSTDIQNPFWLELRTTIQEWDDEETENTEIDPALLRYGKLVVTDAGPNKVKVAKYLMKIWEISPQEALARLTQPDVLVAIGFVLHLQKYNDDLQQLGAKVAWSDLPL</sequence>
<dbReference type="OrthoDB" id="8444591at2"/>
<dbReference type="AlphaFoldDB" id="A0A1H8CXN5"/>
<name>A0A1H8CXN5_9BACT</name>
<evidence type="ECO:0000313" key="1">
    <source>
        <dbReference type="EMBL" id="SEM99863.1"/>
    </source>
</evidence>
<reference evidence="1 2" key="1">
    <citation type="submission" date="2016-10" db="EMBL/GenBank/DDBJ databases">
        <authorList>
            <person name="de Groot N.N."/>
        </authorList>
    </citation>
    <scope>NUCLEOTIDE SEQUENCE [LARGE SCALE GENOMIC DNA]</scope>
    <source>
        <strain evidence="1 2">DSM 21039</strain>
    </source>
</reference>
<keyword evidence="2" id="KW-1185">Reference proteome</keyword>